<evidence type="ECO:0000313" key="2">
    <source>
        <dbReference type="Proteomes" id="UP000217289"/>
    </source>
</evidence>
<protein>
    <submittedName>
        <fullName evidence="1">Uncharacterized protein</fullName>
    </submittedName>
</protein>
<dbReference type="Proteomes" id="UP000217289">
    <property type="component" value="Chromosome"/>
</dbReference>
<dbReference type="KEGG" id="mbd:MEBOL_003742"/>
<proteinExistence type="predicted"/>
<name>A0A250IGJ8_9BACT</name>
<evidence type="ECO:0000313" key="1">
    <source>
        <dbReference type="EMBL" id="ATB30282.1"/>
    </source>
</evidence>
<accession>A0A250IGJ8</accession>
<organism evidence="1 2">
    <name type="scientific">Melittangium boletus DSM 14713</name>
    <dbReference type="NCBI Taxonomy" id="1294270"/>
    <lineage>
        <taxon>Bacteria</taxon>
        <taxon>Pseudomonadati</taxon>
        <taxon>Myxococcota</taxon>
        <taxon>Myxococcia</taxon>
        <taxon>Myxococcales</taxon>
        <taxon>Cystobacterineae</taxon>
        <taxon>Archangiaceae</taxon>
        <taxon>Melittangium</taxon>
    </lineage>
</organism>
<dbReference type="AlphaFoldDB" id="A0A250IGJ8"/>
<dbReference type="EMBL" id="CP022163">
    <property type="protein sequence ID" value="ATB30282.1"/>
    <property type="molecule type" value="Genomic_DNA"/>
</dbReference>
<reference evidence="1 2" key="1">
    <citation type="submission" date="2017-06" db="EMBL/GenBank/DDBJ databases">
        <authorList>
            <person name="Kim H.J."/>
            <person name="Triplett B.A."/>
        </authorList>
    </citation>
    <scope>NUCLEOTIDE SEQUENCE [LARGE SCALE GENOMIC DNA]</scope>
    <source>
        <strain evidence="1 2">DSM 14713</strain>
    </source>
</reference>
<sequence length="214" mass="23974">MRFIMGIFFTDGHERLVQQVSDGGALFSSIECHLYVYKASRVGPSGFDRFPEGRTMVERMLRGSMILSSGMDSMPLLHPTDSHAFEVVRRESSRGCLSFGPPDSELRGDVDALQHLHHELKKQKLRKRFGHTLPPDPPASLRSLFHGERIDSMLLQFVLRHSPYACLWMWGEFGLHFLSLSQNAGGASDFVKAAALEQGIELIAVDSSCDIPSW</sequence>
<keyword evidence="2" id="KW-1185">Reference proteome</keyword>
<gene>
    <name evidence="1" type="ORF">MEBOL_003742</name>
</gene>